<dbReference type="Proteomes" id="UP001354989">
    <property type="component" value="Chromosome"/>
</dbReference>
<evidence type="ECO:0000313" key="3">
    <source>
        <dbReference type="Proteomes" id="UP001354989"/>
    </source>
</evidence>
<evidence type="ECO:0000256" key="1">
    <source>
        <dbReference type="SAM" id="Phobius"/>
    </source>
</evidence>
<keyword evidence="1" id="KW-0812">Transmembrane</keyword>
<gene>
    <name evidence="2" type="ORF">PEPS_11570</name>
</gene>
<feature type="transmembrane region" description="Helical" evidence="1">
    <location>
        <begin position="27"/>
        <end position="46"/>
    </location>
</feature>
<organism evidence="2 3">
    <name type="scientific">Persicobacter psychrovividus</name>
    <dbReference type="NCBI Taxonomy" id="387638"/>
    <lineage>
        <taxon>Bacteria</taxon>
        <taxon>Pseudomonadati</taxon>
        <taxon>Bacteroidota</taxon>
        <taxon>Cytophagia</taxon>
        <taxon>Cytophagales</taxon>
        <taxon>Persicobacteraceae</taxon>
        <taxon>Persicobacter</taxon>
    </lineage>
</organism>
<keyword evidence="1" id="KW-0472">Membrane</keyword>
<protein>
    <submittedName>
        <fullName evidence="2">Uncharacterized protein</fullName>
    </submittedName>
</protein>
<sequence length="77" mass="8729">MMFLGWIVLSIIVGMLATDRTVGFWGGFLLSLILSPLIGFIITILSSEKEDIQYQKILREEQMRAIAKRAVQDQEGE</sequence>
<name>A0ABN6LBU1_9BACT</name>
<proteinExistence type="predicted"/>
<evidence type="ECO:0000313" key="2">
    <source>
        <dbReference type="EMBL" id="BDC98876.1"/>
    </source>
</evidence>
<reference evidence="2 3" key="1">
    <citation type="submission" date="2021-12" db="EMBL/GenBank/DDBJ databases">
        <title>Genome sequencing of bacteria with rrn-lacking chromosome and rrn-plasmid.</title>
        <authorList>
            <person name="Anda M."/>
            <person name="Iwasaki W."/>
        </authorList>
    </citation>
    <scope>NUCLEOTIDE SEQUENCE [LARGE SCALE GENOMIC DNA]</scope>
    <source>
        <strain evidence="2 3">NBRC 101262</strain>
    </source>
</reference>
<accession>A0ABN6LBU1</accession>
<keyword evidence="3" id="KW-1185">Reference proteome</keyword>
<keyword evidence="1" id="KW-1133">Transmembrane helix</keyword>
<dbReference type="RefSeq" id="WP_332920524.1">
    <property type="nucleotide sequence ID" value="NZ_AP025292.1"/>
</dbReference>
<dbReference type="EMBL" id="AP025292">
    <property type="protein sequence ID" value="BDC98876.1"/>
    <property type="molecule type" value="Genomic_DNA"/>
</dbReference>